<name>R7Z0C6_CONA1</name>
<accession>R7Z0C6</accession>
<dbReference type="AlphaFoldDB" id="R7Z0C6"/>
<keyword evidence="1" id="KW-0812">Transmembrane</keyword>
<feature type="transmembrane region" description="Helical" evidence="1">
    <location>
        <begin position="120"/>
        <end position="143"/>
    </location>
</feature>
<feature type="transmembrane region" description="Helical" evidence="1">
    <location>
        <begin position="149"/>
        <end position="180"/>
    </location>
</feature>
<dbReference type="GeneID" id="19904217"/>
<feature type="transmembrane region" description="Helical" evidence="1">
    <location>
        <begin position="78"/>
        <end position="100"/>
    </location>
</feature>
<feature type="transmembrane region" description="Helical" evidence="1">
    <location>
        <begin position="52"/>
        <end position="72"/>
    </location>
</feature>
<proteinExistence type="predicted"/>
<dbReference type="HOGENOM" id="CLU_1266819_0_0_1"/>
<evidence type="ECO:0000256" key="1">
    <source>
        <dbReference type="SAM" id="Phobius"/>
    </source>
</evidence>
<keyword evidence="1" id="KW-1133">Transmembrane helix</keyword>
<protein>
    <submittedName>
        <fullName evidence="2">Uncharacterized protein</fullName>
    </submittedName>
</protein>
<organism evidence="2 3">
    <name type="scientific">Coniosporium apollinis (strain CBS 100218)</name>
    <name type="common">Rock-inhabiting black yeast</name>
    <dbReference type="NCBI Taxonomy" id="1168221"/>
    <lineage>
        <taxon>Eukaryota</taxon>
        <taxon>Fungi</taxon>
        <taxon>Dikarya</taxon>
        <taxon>Ascomycota</taxon>
        <taxon>Pezizomycotina</taxon>
        <taxon>Dothideomycetes</taxon>
        <taxon>Dothideomycetes incertae sedis</taxon>
        <taxon>Coniosporium</taxon>
    </lineage>
</organism>
<dbReference type="RefSeq" id="XP_007782855.1">
    <property type="nucleotide sequence ID" value="XM_007784665.1"/>
</dbReference>
<keyword evidence="3" id="KW-1185">Reference proteome</keyword>
<dbReference type="Proteomes" id="UP000016924">
    <property type="component" value="Unassembled WGS sequence"/>
</dbReference>
<reference evidence="3" key="1">
    <citation type="submission" date="2012-06" db="EMBL/GenBank/DDBJ databases">
        <title>The genome sequence of Coniosporium apollinis CBS 100218.</title>
        <authorList>
            <consortium name="The Broad Institute Genome Sequencing Platform"/>
            <person name="Cuomo C."/>
            <person name="Gorbushina A."/>
            <person name="Noack S."/>
            <person name="Walker B."/>
            <person name="Young S.K."/>
            <person name="Zeng Q."/>
            <person name="Gargeya S."/>
            <person name="Fitzgerald M."/>
            <person name="Haas B."/>
            <person name="Abouelleil A."/>
            <person name="Alvarado L."/>
            <person name="Arachchi H.M."/>
            <person name="Berlin A.M."/>
            <person name="Chapman S.B."/>
            <person name="Goldberg J."/>
            <person name="Griggs A."/>
            <person name="Gujja S."/>
            <person name="Hansen M."/>
            <person name="Howarth C."/>
            <person name="Imamovic A."/>
            <person name="Larimer J."/>
            <person name="McCowan C."/>
            <person name="Montmayeur A."/>
            <person name="Murphy C."/>
            <person name="Neiman D."/>
            <person name="Pearson M."/>
            <person name="Priest M."/>
            <person name="Roberts A."/>
            <person name="Saif S."/>
            <person name="Shea T."/>
            <person name="Sisk P."/>
            <person name="Sykes S."/>
            <person name="Wortman J."/>
            <person name="Nusbaum C."/>
            <person name="Birren B."/>
        </authorList>
    </citation>
    <scope>NUCLEOTIDE SEQUENCE [LARGE SCALE GENOMIC DNA]</scope>
    <source>
        <strain evidence="3">CBS 100218</strain>
    </source>
</reference>
<gene>
    <name evidence="2" type="ORF">W97_06906</name>
</gene>
<evidence type="ECO:0000313" key="3">
    <source>
        <dbReference type="Proteomes" id="UP000016924"/>
    </source>
</evidence>
<sequence length="218" mass="24347">MASRDPTIGDPIQLIENFLYPPATSAADQAVKPAIITSSSPLITFIHYTNHIIGRILGVIGYCIVWAIYWFFLWVFRFIGILFSGVLPHSLLGLASAALLHPILHIHRREKCPGLKDCKLFEGLFGCCIGGSIAAHLILWIVLCQFYDYWWWGGFFNAMGGCLGMAVIVVPVAAGLWLAIEFIRRPVEPVTQRLADEEAVLEMEKDKDSREGSEKEKV</sequence>
<keyword evidence="1" id="KW-0472">Membrane</keyword>
<dbReference type="EMBL" id="JH767588">
    <property type="protein sequence ID" value="EON67538.1"/>
    <property type="molecule type" value="Genomic_DNA"/>
</dbReference>
<dbReference type="OrthoDB" id="10505082at2759"/>
<evidence type="ECO:0000313" key="2">
    <source>
        <dbReference type="EMBL" id="EON67538.1"/>
    </source>
</evidence>